<accession>A0A2H1YKG6</accession>
<sequence>MRDNSNTFIYIIAAIIILHFLVGFGYLIYKMTKKPAPQKEDEKELKSAENDKKAKK</sequence>
<evidence type="ECO:0000256" key="2">
    <source>
        <dbReference type="SAM" id="Phobius"/>
    </source>
</evidence>
<evidence type="ECO:0000313" key="4">
    <source>
        <dbReference type="Proteomes" id="UP000234211"/>
    </source>
</evidence>
<keyword evidence="2" id="KW-0812">Transmembrane</keyword>
<organism evidence="3 4">
    <name type="scientific">Tenacibaculum piscium</name>
    <dbReference type="NCBI Taxonomy" id="1458515"/>
    <lineage>
        <taxon>Bacteria</taxon>
        <taxon>Pseudomonadati</taxon>
        <taxon>Bacteroidota</taxon>
        <taxon>Flavobacteriia</taxon>
        <taxon>Flavobacteriales</taxon>
        <taxon>Flavobacteriaceae</taxon>
        <taxon>Tenacibaculum</taxon>
    </lineage>
</organism>
<feature type="compositionally biased region" description="Basic and acidic residues" evidence="1">
    <location>
        <begin position="37"/>
        <end position="56"/>
    </location>
</feature>
<keyword evidence="2" id="KW-1133">Transmembrane helix</keyword>
<dbReference type="EMBL" id="OENF01000042">
    <property type="protein sequence ID" value="SOS75891.1"/>
    <property type="molecule type" value="Genomic_DNA"/>
</dbReference>
<dbReference type="AlphaFoldDB" id="A0A2H1YKG6"/>
<dbReference type="RefSeq" id="WP_193699932.1">
    <property type="nucleotide sequence ID" value="NZ_JAJGWS010000004.1"/>
</dbReference>
<feature type="region of interest" description="Disordered" evidence="1">
    <location>
        <begin position="34"/>
        <end position="56"/>
    </location>
</feature>
<keyword evidence="4" id="KW-1185">Reference proteome</keyword>
<gene>
    <name evidence="3" type="ORF">TNO020_70200</name>
</gene>
<proteinExistence type="predicted"/>
<dbReference type="Proteomes" id="UP000234211">
    <property type="component" value="Unassembled WGS sequence"/>
</dbReference>
<protein>
    <submittedName>
        <fullName evidence="3">Uncharacterized protein</fullName>
    </submittedName>
</protein>
<feature type="transmembrane region" description="Helical" evidence="2">
    <location>
        <begin position="6"/>
        <end position="29"/>
    </location>
</feature>
<evidence type="ECO:0000256" key="1">
    <source>
        <dbReference type="SAM" id="MobiDB-lite"/>
    </source>
</evidence>
<reference evidence="4" key="1">
    <citation type="submission" date="2017-11" db="EMBL/GenBank/DDBJ databases">
        <authorList>
            <person name="Duchaud E."/>
        </authorList>
    </citation>
    <scope>NUCLEOTIDE SEQUENCE [LARGE SCALE GENOMIC DNA]</scope>
    <source>
        <strain evidence="4">Tenacibaculum sp. TNO020</strain>
    </source>
</reference>
<name>A0A2H1YKG6_9FLAO</name>
<keyword evidence="2" id="KW-0472">Membrane</keyword>
<evidence type="ECO:0000313" key="3">
    <source>
        <dbReference type="EMBL" id="SOS75891.1"/>
    </source>
</evidence>